<sequence length="260" mass="28690">MPTQRSPISDAGSISLPSIRSTTRNSIRSFNRSNMGSRMRLPSDFDTPGPDSYNIRSTIGAAPGAVFKGDRSRSFEQAKSSNAVFLLPRLANATPAPGAYNIGSSIGKGHTSTFGHSRRDSRFAGDRNNNAVFLLAKYDDPSPAPTRYNMKSSIGSQKSFLRDNSMAPGSTFSRSKRDARFAGDKNARFLLPRIVPKNPPPDSYHTENILAFGKNARGPSFGRERRNARFPGDTKAKFLLMERMDQFRRPHSFTPYTSNS</sequence>
<feature type="region of interest" description="Disordered" evidence="1">
    <location>
        <begin position="1"/>
        <end position="48"/>
    </location>
</feature>
<name>A0A9D4H9V3_DREPO</name>
<keyword evidence="3" id="KW-1185">Reference proteome</keyword>
<proteinExistence type="predicted"/>
<organism evidence="2 3">
    <name type="scientific">Dreissena polymorpha</name>
    <name type="common">Zebra mussel</name>
    <name type="synonym">Mytilus polymorpha</name>
    <dbReference type="NCBI Taxonomy" id="45954"/>
    <lineage>
        <taxon>Eukaryota</taxon>
        <taxon>Metazoa</taxon>
        <taxon>Spiralia</taxon>
        <taxon>Lophotrochozoa</taxon>
        <taxon>Mollusca</taxon>
        <taxon>Bivalvia</taxon>
        <taxon>Autobranchia</taxon>
        <taxon>Heteroconchia</taxon>
        <taxon>Euheterodonta</taxon>
        <taxon>Imparidentia</taxon>
        <taxon>Neoheterodontei</taxon>
        <taxon>Myida</taxon>
        <taxon>Dreissenoidea</taxon>
        <taxon>Dreissenidae</taxon>
        <taxon>Dreissena</taxon>
    </lineage>
</organism>
<feature type="compositionally biased region" description="Low complexity" evidence="1">
    <location>
        <begin position="18"/>
        <end position="34"/>
    </location>
</feature>
<dbReference type="Pfam" id="PF07004">
    <property type="entry name" value="SHIPPO-rpt"/>
    <property type="match status" value="2"/>
</dbReference>
<dbReference type="Proteomes" id="UP000828390">
    <property type="component" value="Unassembled WGS sequence"/>
</dbReference>
<dbReference type="InterPro" id="IPR010736">
    <property type="entry name" value="SHIPPO-rpt"/>
</dbReference>
<dbReference type="EMBL" id="JAIWYP010000005">
    <property type="protein sequence ID" value="KAH3827912.1"/>
    <property type="molecule type" value="Genomic_DNA"/>
</dbReference>
<comment type="caution">
    <text evidence="2">The sequence shown here is derived from an EMBL/GenBank/DDBJ whole genome shotgun (WGS) entry which is preliminary data.</text>
</comment>
<protein>
    <submittedName>
        <fullName evidence="2">Uncharacterized protein</fullName>
    </submittedName>
</protein>
<evidence type="ECO:0000313" key="2">
    <source>
        <dbReference type="EMBL" id="KAH3827912.1"/>
    </source>
</evidence>
<evidence type="ECO:0000256" key="1">
    <source>
        <dbReference type="SAM" id="MobiDB-lite"/>
    </source>
</evidence>
<gene>
    <name evidence="2" type="ORF">DPMN_129858</name>
</gene>
<evidence type="ECO:0000313" key="3">
    <source>
        <dbReference type="Proteomes" id="UP000828390"/>
    </source>
</evidence>
<accession>A0A9D4H9V3</accession>
<reference evidence="2" key="1">
    <citation type="journal article" date="2019" name="bioRxiv">
        <title>The Genome of the Zebra Mussel, Dreissena polymorpha: A Resource for Invasive Species Research.</title>
        <authorList>
            <person name="McCartney M.A."/>
            <person name="Auch B."/>
            <person name="Kono T."/>
            <person name="Mallez S."/>
            <person name="Zhang Y."/>
            <person name="Obille A."/>
            <person name="Becker A."/>
            <person name="Abrahante J.E."/>
            <person name="Garbe J."/>
            <person name="Badalamenti J.P."/>
            <person name="Herman A."/>
            <person name="Mangelson H."/>
            <person name="Liachko I."/>
            <person name="Sullivan S."/>
            <person name="Sone E.D."/>
            <person name="Koren S."/>
            <person name="Silverstein K.A.T."/>
            <person name="Beckman K.B."/>
            <person name="Gohl D.M."/>
        </authorList>
    </citation>
    <scope>NUCLEOTIDE SEQUENCE</scope>
    <source>
        <strain evidence="2">Duluth1</strain>
        <tissue evidence="2">Whole animal</tissue>
    </source>
</reference>
<dbReference type="AlphaFoldDB" id="A0A9D4H9V3"/>
<reference evidence="2" key="2">
    <citation type="submission" date="2020-11" db="EMBL/GenBank/DDBJ databases">
        <authorList>
            <person name="McCartney M.A."/>
            <person name="Auch B."/>
            <person name="Kono T."/>
            <person name="Mallez S."/>
            <person name="Becker A."/>
            <person name="Gohl D.M."/>
            <person name="Silverstein K.A.T."/>
            <person name="Koren S."/>
            <person name="Bechman K.B."/>
            <person name="Herman A."/>
            <person name="Abrahante J.E."/>
            <person name="Garbe J."/>
        </authorList>
    </citation>
    <scope>NUCLEOTIDE SEQUENCE</scope>
    <source>
        <strain evidence="2">Duluth1</strain>
        <tissue evidence="2">Whole animal</tissue>
    </source>
</reference>